<evidence type="ECO:0000313" key="3">
    <source>
        <dbReference type="Proteomes" id="UP000054324"/>
    </source>
</evidence>
<dbReference type="AlphaFoldDB" id="A0A075AAT2"/>
<protein>
    <submittedName>
        <fullName evidence="2">Uncharacterized protein</fullName>
    </submittedName>
</protein>
<dbReference type="RefSeq" id="XP_009163421.1">
    <property type="nucleotide sequence ID" value="XM_009165157.1"/>
</dbReference>
<sequence length="118" mass="12940">MNKGEMKDKSKKPRILLARLLKTLRQPTTDFALLGAHQPSSIQVASVDSVIYQTSTLNEEHTSSDSWNLHVSFVMHALGTGAGQQQILQVGESADGTDTDQHGAQQRVQGHKQDDFVT</sequence>
<dbReference type="GeneID" id="20315384"/>
<gene>
    <name evidence="2" type="ORF">T265_01196</name>
</gene>
<dbReference type="EMBL" id="KL596630">
    <property type="protein sequence ID" value="KER32920.1"/>
    <property type="molecule type" value="Genomic_DNA"/>
</dbReference>
<dbReference type="KEGG" id="ovi:T265_01196"/>
<reference evidence="2 3" key="1">
    <citation type="submission" date="2013-11" db="EMBL/GenBank/DDBJ databases">
        <title>Opisthorchis viverrini - life in the bile duct.</title>
        <authorList>
            <person name="Young N.D."/>
            <person name="Nagarajan N."/>
            <person name="Lin S.J."/>
            <person name="Korhonen P.K."/>
            <person name="Jex A.R."/>
            <person name="Hall R.S."/>
            <person name="Safavi-Hemami H."/>
            <person name="Kaewkong W."/>
            <person name="Bertrand D."/>
            <person name="Gao S."/>
            <person name="Seet Q."/>
            <person name="Wongkham S."/>
            <person name="Teh B.T."/>
            <person name="Wongkham C."/>
            <person name="Intapan P.M."/>
            <person name="Maleewong W."/>
            <person name="Yang X."/>
            <person name="Hu M."/>
            <person name="Wang Z."/>
            <person name="Hofmann A."/>
            <person name="Sternberg P.W."/>
            <person name="Tan P."/>
            <person name="Wang J."/>
            <person name="Gasser R.B."/>
        </authorList>
    </citation>
    <scope>NUCLEOTIDE SEQUENCE [LARGE SCALE GENOMIC DNA]</scope>
</reference>
<keyword evidence="3" id="KW-1185">Reference proteome</keyword>
<dbReference type="Proteomes" id="UP000054324">
    <property type="component" value="Unassembled WGS sequence"/>
</dbReference>
<evidence type="ECO:0000256" key="1">
    <source>
        <dbReference type="SAM" id="MobiDB-lite"/>
    </source>
</evidence>
<name>A0A075AAT2_OPIVI</name>
<accession>A0A075AAT2</accession>
<feature type="region of interest" description="Disordered" evidence="1">
    <location>
        <begin position="90"/>
        <end position="118"/>
    </location>
</feature>
<proteinExistence type="predicted"/>
<organism evidence="2 3">
    <name type="scientific">Opisthorchis viverrini</name>
    <name type="common">Southeast Asian liver fluke</name>
    <dbReference type="NCBI Taxonomy" id="6198"/>
    <lineage>
        <taxon>Eukaryota</taxon>
        <taxon>Metazoa</taxon>
        <taxon>Spiralia</taxon>
        <taxon>Lophotrochozoa</taxon>
        <taxon>Platyhelminthes</taxon>
        <taxon>Trematoda</taxon>
        <taxon>Digenea</taxon>
        <taxon>Opisthorchiida</taxon>
        <taxon>Opisthorchiata</taxon>
        <taxon>Opisthorchiidae</taxon>
        <taxon>Opisthorchis</taxon>
    </lineage>
</organism>
<evidence type="ECO:0000313" key="2">
    <source>
        <dbReference type="EMBL" id="KER32920.1"/>
    </source>
</evidence>
<dbReference type="CTD" id="20315384"/>